<dbReference type="PANTHER" id="PTHR33678:SF1">
    <property type="entry name" value="BLL1576 PROTEIN"/>
    <property type="match status" value="1"/>
</dbReference>
<feature type="domain" description="Transposase TnpC homeodomain" evidence="4">
    <location>
        <begin position="39"/>
        <end position="110"/>
    </location>
</feature>
<evidence type="ECO:0000313" key="6">
    <source>
        <dbReference type="EMBL" id="RXH58410.1"/>
    </source>
</evidence>
<dbReference type="NCBIfam" id="NF033517">
    <property type="entry name" value="transpos_IS66"/>
    <property type="match status" value="1"/>
</dbReference>
<feature type="domain" description="Transposase IS66 zinc-finger binding" evidence="3">
    <location>
        <begin position="118"/>
        <end position="162"/>
    </location>
</feature>
<dbReference type="EMBL" id="RDSM01000001">
    <property type="protein sequence ID" value="RXH58410.1"/>
    <property type="molecule type" value="Genomic_DNA"/>
</dbReference>
<evidence type="ECO:0000259" key="5">
    <source>
        <dbReference type="Pfam" id="PF13817"/>
    </source>
</evidence>
<evidence type="ECO:0000256" key="1">
    <source>
        <dbReference type="SAM" id="MobiDB-lite"/>
    </source>
</evidence>
<dbReference type="Pfam" id="PF13007">
    <property type="entry name" value="LZ_Tnp_IS66"/>
    <property type="match status" value="1"/>
</dbReference>
<dbReference type="PANTHER" id="PTHR33678">
    <property type="entry name" value="BLL1576 PROTEIN"/>
    <property type="match status" value="1"/>
</dbReference>
<comment type="caution">
    <text evidence="6">The sequence shown here is derived from an EMBL/GenBank/DDBJ whole genome shotgun (WGS) entry which is preliminary data.</text>
</comment>
<protein>
    <submittedName>
        <fullName evidence="6">Mobile element protein</fullName>
    </submittedName>
</protein>
<evidence type="ECO:0000259" key="2">
    <source>
        <dbReference type="Pfam" id="PF03050"/>
    </source>
</evidence>
<feature type="domain" description="Transposase IS66 C-terminal" evidence="5">
    <location>
        <begin position="469"/>
        <end position="506"/>
    </location>
</feature>
<dbReference type="InterPro" id="IPR039552">
    <property type="entry name" value="IS66_C"/>
</dbReference>
<proteinExistence type="predicted"/>
<keyword evidence="7" id="KW-1185">Reference proteome</keyword>
<sequence>MREMPFLLPDLETLEPTALKAMICLQHAELLSHRSQIERLELLIAKLRRMQFGRSSEKVERQIEQLELKLEELEANQAALAPEPTPQTSTADRKSKPRKRRVLPEQLPREVHEHLPEEESCSVCKGKLKKFGEDVSEMLEYLPASFKVVRHVRPRMCCTGCDRIVQAPAPSRPIDRGMAGPGLLAHVLTAKFGDHLPLYRQSAIYAREGVELDRSTLARWVGESSSLLTPLVEVLRRHVMSASKLHGDGTPVPVLAPGTGKTRTGRLWTYVRDDRPSGSLEPPAVWFTYSPDRKGEHPQRHLAGFRGVLQADAYAGFNKLYEDGSIQQAPCMAHIRRKFYDLMEAHQSPIATEAIERVGRLYAIEKEIRGRSPDQRRTVRQARARPLLDSMHLWLRTSLALLSRKSETAAAIHYALTLWPAMVRYVDDGRIEIDNSAAERSLRGVAVGRRNYLFAGSDRGGERAAVFYTLIESAKLNGLDPEAYLRHLLTHIAEHPIRRIEELLPWNFARSLELVNHPAA</sequence>
<evidence type="ECO:0000313" key="7">
    <source>
        <dbReference type="Proteomes" id="UP000289437"/>
    </source>
</evidence>
<feature type="domain" description="Transposase IS66 central" evidence="2">
    <location>
        <begin position="176"/>
        <end position="462"/>
    </location>
</feature>
<reference evidence="7" key="2">
    <citation type="submission" date="2019-02" db="EMBL/GenBank/DDBJ databases">
        <title>Granulicella sibirica sp. nov., a psychrotolerant acidobacterium isolated from an organic soil layer in forested tundra, West Siberia.</title>
        <authorList>
            <person name="Oshkin I.Y."/>
            <person name="Kulichevskaya I.S."/>
            <person name="Rijpstra W.I.C."/>
            <person name="Sinninghe Damste J.S."/>
            <person name="Rakitin A.L."/>
            <person name="Ravin N.V."/>
            <person name="Dedysh S.N."/>
        </authorList>
    </citation>
    <scope>NUCLEOTIDE SEQUENCE [LARGE SCALE GENOMIC DNA]</scope>
    <source>
        <strain evidence="7">AF10</strain>
    </source>
</reference>
<organism evidence="6 7">
    <name type="scientific">Granulicella sibirica</name>
    <dbReference type="NCBI Taxonomy" id="2479048"/>
    <lineage>
        <taxon>Bacteria</taxon>
        <taxon>Pseudomonadati</taxon>
        <taxon>Acidobacteriota</taxon>
        <taxon>Terriglobia</taxon>
        <taxon>Terriglobales</taxon>
        <taxon>Acidobacteriaceae</taxon>
        <taxon>Granulicella</taxon>
    </lineage>
</organism>
<dbReference type="Pfam" id="PF03050">
    <property type="entry name" value="DDE_Tnp_IS66"/>
    <property type="match status" value="1"/>
</dbReference>
<accession>A0A4Q0T6W4</accession>
<feature type="region of interest" description="Disordered" evidence="1">
    <location>
        <begin position="77"/>
        <end position="115"/>
    </location>
</feature>
<dbReference type="InterPro" id="IPR052344">
    <property type="entry name" value="Transposase-related"/>
</dbReference>
<dbReference type="AlphaFoldDB" id="A0A4Q0T6W4"/>
<dbReference type="InterPro" id="IPR024463">
    <property type="entry name" value="Transposase_TnpC_homeodom"/>
</dbReference>
<gene>
    <name evidence="6" type="ORF">GRAN_1720</name>
</gene>
<evidence type="ECO:0000259" key="4">
    <source>
        <dbReference type="Pfam" id="PF13007"/>
    </source>
</evidence>
<dbReference type="Proteomes" id="UP000289437">
    <property type="component" value="Unassembled WGS sequence"/>
</dbReference>
<evidence type="ECO:0000259" key="3">
    <source>
        <dbReference type="Pfam" id="PF13005"/>
    </source>
</evidence>
<name>A0A4Q0T6W4_9BACT</name>
<dbReference type="Pfam" id="PF13817">
    <property type="entry name" value="DDE_Tnp_IS66_C"/>
    <property type="match status" value="1"/>
</dbReference>
<reference evidence="6 7" key="1">
    <citation type="submission" date="2018-11" db="EMBL/GenBank/DDBJ databases">
        <authorList>
            <person name="Mardanov A.V."/>
            <person name="Ravin N.V."/>
            <person name="Dedysh S.N."/>
        </authorList>
    </citation>
    <scope>NUCLEOTIDE SEQUENCE [LARGE SCALE GENOMIC DNA]</scope>
    <source>
        <strain evidence="6 7">AF10</strain>
    </source>
</reference>
<dbReference type="InterPro" id="IPR004291">
    <property type="entry name" value="Transposase_IS66_central"/>
</dbReference>
<dbReference type="Pfam" id="PF13005">
    <property type="entry name" value="zf-IS66"/>
    <property type="match status" value="1"/>
</dbReference>
<dbReference type="InterPro" id="IPR024474">
    <property type="entry name" value="Znf_dom_IS66"/>
</dbReference>